<accession>A0A2N9JKV8</accession>
<proteinExistence type="predicted"/>
<dbReference type="Pfam" id="PF13751">
    <property type="entry name" value="DDE_Tnp_1_6"/>
    <property type="match status" value="1"/>
</dbReference>
<protein>
    <submittedName>
        <fullName evidence="3">Transposase</fullName>
    </submittedName>
</protein>
<dbReference type="NCBIfam" id="NF033551">
    <property type="entry name" value="transpos_IS1182"/>
    <property type="match status" value="1"/>
</dbReference>
<evidence type="ECO:0000313" key="4">
    <source>
        <dbReference type="Proteomes" id="UP000238164"/>
    </source>
</evidence>
<dbReference type="AlphaFoldDB" id="A0A2N9JKV8"/>
<feature type="domain" description="Transposase DDE" evidence="2">
    <location>
        <begin position="417"/>
        <end position="515"/>
    </location>
</feature>
<dbReference type="EMBL" id="LT985188">
    <property type="protein sequence ID" value="SPD88188.1"/>
    <property type="molecule type" value="Genomic_DNA"/>
</dbReference>
<name>A0A2N9JKV8_9ACTN</name>
<dbReference type="PANTHER" id="PTHR35604:SF2">
    <property type="entry name" value="TRANSPOSASE INSH FOR INSERTION SEQUENCE ELEMENT IS5A-RELATED"/>
    <property type="match status" value="1"/>
</dbReference>
<dbReference type="InterPro" id="IPR025668">
    <property type="entry name" value="Tnp_DDE_dom"/>
</dbReference>
<dbReference type="Pfam" id="PF05598">
    <property type="entry name" value="DUF772"/>
    <property type="match status" value="1"/>
</dbReference>
<dbReference type="Proteomes" id="UP000238164">
    <property type="component" value="Chromosome 1"/>
</dbReference>
<gene>
    <name evidence="3" type="ORF">MPLG2_3158</name>
</gene>
<keyword evidence="4" id="KW-1185">Reference proteome</keyword>
<dbReference type="InterPro" id="IPR047629">
    <property type="entry name" value="IS1182_transpos"/>
</dbReference>
<dbReference type="PANTHER" id="PTHR35604">
    <property type="entry name" value="TRANSPOSASE INSH FOR INSERTION SEQUENCE ELEMENT IS5A-RELATED"/>
    <property type="match status" value="1"/>
</dbReference>
<dbReference type="KEGG" id="mgg:MPLG2_3158"/>
<organism evidence="3 4">
    <name type="scientific">Micropruina glycogenica</name>
    <dbReference type="NCBI Taxonomy" id="75385"/>
    <lineage>
        <taxon>Bacteria</taxon>
        <taxon>Bacillati</taxon>
        <taxon>Actinomycetota</taxon>
        <taxon>Actinomycetes</taxon>
        <taxon>Propionibacteriales</taxon>
        <taxon>Nocardioidaceae</taxon>
        <taxon>Micropruina</taxon>
    </lineage>
</organism>
<evidence type="ECO:0000259" key="1">
    <source>
        <dbReference type="Pfam" id="PF05598"/>
    </source>
</evidence>
<evidence type="ECO:0000313" key="3">
    <source>
        <dbReference type="EMBL" id="SPD88188.1"/>
    </source>
</evidence>
<feature type="domain" description="Transposase InsH N-terminal" evidence="1">
    <location>
        <begin position="42"/>
        <end position="114"/>
    </location>
</feature>
<reference evidence="3 4" key="1">
    <citation type="submission" date="2018-02" db="EMBL/GenBank/DDBJ databases">
        <authorList>
            <person name="Cohen D.B."/>
            <person name="Kent A.D."/>
        </authorList>
    </citation>
    <scope>NUCLEOTIDE SEQUENCE [LARGE SCALE GENOMIC DNA]</scope>
    <source>
        <strain evidence="3">1</strain>
    </source>
</reference>
<evidence type="ECO:0000259" key="2">
    <source>
        <dbReference type="Pfam" id="PF13751"/>
    </source>
</evidence>
<sequence length="529" mass="57381">MVQGEWSPQRDVLDVESLAGHLLAEGSVFRFLAEHRQRLFPDALFADLFPSGRGRPSIPGEVIASVIVLQSLHGLSDREAVEALTFDLRWKAACGFPIDAKGFDASSLTVWRRRLASSGRPQRIFEVVRDVIAATGAVKGRQRRALDSTILDDAVARQDTVTQLIAQVRRVGREVPGAHQVIGERCTRLAALTGQGYDSTAKPRIAWDDAQARDELVTALVNDALALLDGLDVETITAAGGKPAEAIALLALVAGQDVEPAEDSDGTDGQWRIARRVAPDRVISTVAPEARHAHKTVERRQDGFKAHVVVEPDTGLATMVELTKAAGPDNSDATVGARLVVADPTIDTGAVEVLGDSAYATGDMLHTLEGKGWAALVKPWPTRPAVAGGFGNDDFTHDPAAGTLTCPAGITKTITKTRKAVFGIACRACPFRQRCTTAAKGRTIQLHPHDLLQRQHRQRALDADFQATYRQHRPMVERTIAWLTRGSRKVPYRGVDRNNNWLHNRIAAINLRRLLALGLTHGPTGWTIA</sequence>
<dbReference type="InterPro" id="IPR008490">
    <property type="entry name" value="Transposase_InsH_N"/>
</dbReference>